<evidence type="ECO:0000256" key="1">
    <source>
        <dbReference type="SAM" id="MobiDB-lite"/>
    </source>
</evidence>
<organism evidence="2 3">
    <name type="scientific">Staurois parvus</name>
    <dbReference type="NCBI Taxonomy" id="386267"/>
    <lineage>
        <taxon>Eukaryota</taxon>
        <taxon>Metazoa</taxon>
        <taxon>Chordata</taxon>
        <taxon>Craniata</taxon>
        <taxon>Vertebrata</taxon>
        <taxon>Euteleostomi</taxon>
        <taxon>Amphibia</taxon>
        <taxon>Batrachia</taxon>
        <taxon>Anura</taxon>
        <taxon>Neobatrachia</taxon>
        <taxon>Ranoidea</taxon>
        <taxon>Ranidae</taxon>
        <taxon>Staurois</taxon>
    </lineage>
</organism>
<evidence type="ECO:0000313" key="3">
    <source>
        <dbReference type="Proteomes" id="UP001162483"/>
    </source>
</evidence>
<keyword evidence="3" id="KW-1185">Reference proteome</keyword>
<reference evidence="2" key="1">
    <citation type="submission" date="2023-05" db="EMBL/GenBank/DDBJ databases">
        <authorList>
            <person name="Stuckert A."/>
        </authorList>
    </citation>
    <scope>NUCLEOTIDE SEQUENCE</scope>
</reference>
<sequence length="53" mass="5548">MVGMDLVQTGTSSRPLSASGCGSEYWQGSAGTDSDGKRQADLLEVIRVGWMVG</sequence>
<dbReference type="Proteomes" id="UP001162483">
    <property type="component" value="Unassembled WGS sequence"/>
</dbReference>
<dbReference type="EMBL" id="CATNWA010014376">
    <property type="protein sequence ID" value="CAI9571096.1"/>
    <property type="molecule type" value="Genomic_DNA"/>
</dbReference>
<proteinExistence type="predicted"/>
<name>A0ABN9DIV9_9NEOB</name>
<protein>
    <submittedName>
        <fullName evidence="2">Uncharacterized protein</fullName>
    </submittedName>
</protein>
<gene>
    <name evidence="2" type="ORF">SPARVUS_LOCUS7187804</name>
</gene>
<evidence type="ECO:0000313" key="2">
    <source>
        <dbReference type="EMBL" id="CAI9571096.1"/>
    </source>
</evidence>
<feature type="region of interest" description="Disordered" evidence="1">
    <location>
        <begin position="1"/>
        <end position="36"/>
    </location>
</feature>
<comment type="caution">
    <text evidence="2">The sequence shown here is derived from an EMBL/GenBank/DDBJ whole genome shotgun (WGS) entry which is preliminary data.</text>
</comment>
<accession>A0ABN9DIV9</accession>